<dbReference type="Proteomes" id="UP000663856">
    <property type="component" value="Unassembled WGS sequence"/>
</dbReference>
<feature type="chain" id="PRO_5036229789" evidence="1">
    <location>
        <begin position="26"/>
        <end position="100"/>
    </location>
</feature>
<keyword evidence="13" id="KW-1185">Reference proteome</keyword>
<dbReference type="EMBL" id="CAJNOV010002558">
    <property type="protein sequence ID" value="CAF1108393.1"/>
    <property type="molecule type" value="Genomic_DNA"/>
</dbReference>
<dbReference type="EMBL" id="CAJOBI010328502">
    <property type="protein sequence ID" value="CAF5195196.1"/>
    <property type="molecule type" value="Genomic_DNA"/>
</dbReference>
<dbReference type="Proteomes" id="UP000663855">
    <property type="component" value="Unassembled WGS sequence"/>
</dbReference>
<dbReference type="Proteomes" id="UP000681720">
    <property type="component" value="Unassembled WGS sequence"/>
</dbReference>
<name>A0A816CS58_9BILA</name>
<keyword evidence="1" id="KW-0732">Signal</keyword>
<dbReference type="AlphaFoldDB" id="A0A816CS58"/>
<dbReference type="EMBL" id="CAJOBG010049770">
    <property type="protein sequence ID" value="CAF4475643.1"/>
    <property type="molecule type" value="Genomic_DNA"/>
</dbReference>
<accession>A0A816CS58</accession>
<evidence type="ECO:0000313" key="11">
    <source>
        <dbReference type="EMBL" id="CAF5207115.1"/>
    </source>
</evidence>
<evidence type="ECO:0000313" key="4">
    <source>
        <dbReference type="EMBL" id="CAF2014556.1"/>
    </source>
</evidence>
<comment type="caution">
    <text evidence="3">The sequence shown here is derived from an EMBL/GenBank/DDBJ whole genome shotgun (WGS) entry which is preliminary data.</text>
</comment>
<reference evidence="3" key="1">
    <citation type="submission" date="2021-02" db="EMBL/GenBank/DDBJ databases">
        <authorList>
            <person name="Nowell W R."/>
        </authorList>
    </citation>
    <scope>NUCLEOTIDE SEQUENCE</scope>
</reference>
<evidence type="ECO:0000313" key="10">
    <source>
        <dbReference type="EMBL" id="CAF5195196.1"/>
    </source>
</evidence>
<protein>
    <submittedName>
        <fullName evidence="3">Uncharacterized protein</fullName>
    </submittedName>
</protein>
<evidence type="ECO:0000313" key="9">
    <source>
        <dbReference type="EMBL" id="CAF5131339.1"/>
    </source>
</evidence>
<evidence type="ECO:0000313" key="6">
    <source>
        <dbReference type="EMBL" id="CAF2212056.1"/>
    </source>
</evidence>
<dbReference type="Proteomes" id="UP000663834">
    <property type="component" value="Unassembled WGS sequence"/>
</dbReference>
<dbReference type="EMBL" id="CAJNRE010003271">
    <property type="protein sequence ID" value="CAF2014556.1"/>
    <property type="molecule type" value="Genomic_DNA"/>
</dbReference>
<evidence type="ECO:0000313" key="5">
    <source>
        <dbReference type="EMBL" id="CAF2031936.1"/>
    </source>
</evidence>
<dbReference type="Proteomes" id="UP000676336">
    <property type="component" value="Unassembled WGS sequence"/>
</dbReference>
<dbReference type="EMBL" id="CAJOBJ010350140">
    <property type="protein sequence ID" value="CAF5207115.1"/>
    <property type="molecule type" value="Genomic_DNA"/>
</dbReference>
<evidence type="ECO:0000313" key="8">
    <source>
        <dbReference type="EMBL" id="CAF4475643.1"/>
    </source>
</evidence>
<evidence type="ECO:0000313" key="2">
    <source>
        <dbReference type="EMBL" id="CAF1108393.1"/>
    </source>
</evidence>
<sequence length="100" mass="10702">MQTKFILIVGLLAILFFFHCSTVESAVHLDSDEQLDDSSLEDSYELDKRLASAKFASGLGKRITSAKFASGLGKRLTSAKFASGLGKRLVSAKFASGLGK</sequence>
<dbReference type="Proteomes" id="UP000663887">
    <property type="component" value="Unassembled WGS sequence"/>
</dbReference>
<dbReference type="Proteomes" id="UP000681967">
    <property type="component" value="Unassembled WGS sequence"/>
</dbReference>
<evidence type="ECO:0000313" key="7">
    <source>
        <dbReference type="EMBL" id="CAF3920324.1"/>
    </source>
</evidence>
<dbReference type="Proteomes" id="UP000663842">
    <property type="component" value="Unassembled WGS sequence"/>
</dbReference>
<feature type="signal peptide" evidence="1">
    <location>
        <begin position="1"/>
        <end position="25"/>
    </location>
</feature>
<dbReference type="EMBL" id="CAJNRG010016857">
    <property type="protein sequence ID" value="CAF2212056.1"/>
    <property type="molecule type" value="Genomic_DNA"/>
</dbReference>
<evidence type="ECO:0000313" key="13">
    <source>
        <dbReference type="Proteomes" id="UP000663866"/>
    </source>
</evidence>
<dbReference type="EMBL" id="CAJNOW010013745">
    <property type="protein sequence ID" value="CAF1623957.1"/>
    <property type="molecule type" value="Genomic_DNA"/>
</dbReference>
<evidence type="ECO:0000313" key="12">
    <source>
        <dbReference type="Proteomes" id="UP000663834"/>
    </source>
</evidence>
<evidence type="ECO:0000313" key="3">
    <source>
        <dbReference type="EMBL" id="CAF1623957.1"/>
    </source>
</evidence>
<dbReference type="Proteomes" id="UP000663824">
    <property type="component" value="Unassembled WGS sequence"/>
</dbReference>
<dbReference type="EMBL" id="CAJOBH010248167">
    <property type="protein sequence ID" value="CAF5131339.1"/>
    <property type="molecule type" value="Genomic_DNA"/>
</dbReference>
<proteinExistence type="predicted"/>
<organism evidence="3 12">
    <name type="scientific">Rotaria magnacalcarata</name>
    <dbReference type="NCBI Taxonomy" id="392030"/>
    <lineage>
        <taxon>Eukaryota</taxon>
        <taxon>Metazoa</taxon>
        <taxon>Spiralia</taxon>
        <taxon>Gnathifera</taxon>
        <taxon>Rotifera</taxon>
        <taxon>Eurotatoria</taxon>
        <taxon>Bdelloidea</taxon>
        <taxon>Philodinida</taxon>
        <taxon>Philodinidae</taxon>
        <taxon>Rotaria</taxon>
    </lineage>
</organism>
<dbReference type="OrthoDB" id="10021823at2759"/>
<dbReference type="EMBL" id="CAJOBF010001163">
    <property type="protein sequence ID" value="CAF3920324.1"/>
    <property type="molecule type" value="Genomic_DNA"/>
</dbReference>
<evidence type="ECO:0000256" key="1">
    <source>
        <dbReference type="SAM" id="SignalP"/>
    </source>
</evidence>
<dbReference type="Proteomes" id="UP000663866">
    <property type="component" value="Unassembled WGS sequence"/>
</dbReference>
<dbReference type="EMBL" id="CAJNRF010001968">
    <property type="protein sequence ID" value="CAF2031936.1"/>
    <property type="molecule type" value="Genomic_DNA"/>
</dbReference>
<gene>
    <name evidence="9" type="ORF">BYL167_LOCUS68569</name>
    <name evidence="2" type="ORF">CJN711_LOCUS7511</name>
    <name evidence="11" type="ORF">GIL414_LOCUS78518</name>
    <name evidence="3" type="ORF">KQP761_LOCUS25045</name>
    <name evidence="4" type="ORF">MBJ925_LOCUS8894</name>
    <name evidence="8" type="ORF">OVN521_LOCUS39291</name>
    <name evidence="10" type="ORF">SMN809_LOCUS73721</name>
    <name evidence="7" type="ORF">UXM345_LOCUS11588</name>
    <name evidence="5" type="ORF">WKI299_LOCUS6683</name>
    <name evidence="6" type="ORF">XDN619_LOCUS33348</name>
</gene>